<name>A0A9Q8PB30_PASFU</name>
<accession>A0A9Q8PB30</accession>
<dbReference type="GeneID" id="71987330"/>
<proteinExistence type="predicted"/>
<dbReference type="OrthoDB" id="3646957at2759"/>
<dbReference type="InterPro" id="IPR046539">
    <property type="entry name" value="DUF6604"/>
</dbReference>
<dbReference type="EMBL" id="CP090168">
    <property type="protein sequence ID" value="UJO19192.1"/>
    <property type="molecule type" value="Genomic_DNA"/>
</dbReference>
<evidence type="ECO:0000313" key="3">
    <source>
        <dbReference type="EMBL" id="UJO19192.1"/>
    </source>
</evidence>
<dbReference type="PANTHER" id="PTHR38795">
    <property type="entry name" value="DUF6604 DOMAIN-CONTAINING PROTEIN"/>
    <property type="match status" value="1"/>
</dbReference>
<protein>
    <recommendedName>
        <fullName evidence="2">DUF6604 domain-containing protein</fullName>
    </recommendedName>
</protein>
<evidence type="ECO:0000259" key="2">
    <source>
        <dbReference type="Pfam" id="PF20253"/>
    </source>
</evidence>
<dbReference type="Pfam" id="PF20253">
    <property type="entry name" value="DUF6604"/>
    <property type="match status" value="1"/>
</dbReference>
<evidence type="ECO:0000313" key="4">
    <source>
        <dbReference type="Proteomes" id="UP000756132"/>
    </source>
</evidence>
<feature type="domain" description="DUF6604" evidence="2">
    <location>
        <begin position="13"/>
        <end position="244"/>
    </location>
</feature>
<evidence type="ECO:0000256" key="1">
    <source>
        <dbReference type="SAM" id="MobiDB-lite"/>
    </source>
</evidence>
<reference evidence="3" key="2">
    <citation type="journal article" date="2022" name="Microb. Genom.">
        <title>A chromosome-scale genome assembly of the tomato pathogen Cladosporium fulvum reveals a compartmentalized genome architecture and the presence of a dispensable chromosome.</title>
        <authorList>
            <person name="Zaccaron A.Z."/>
            <person name="Chen L.H."/>
            <person name="Samaras A."/>
            <person name="Stergiopoulos I."/>
        </authorList>
    </citation>
    <scope>NUCLEOTIDE SEQUENCE</scope>
    <source>
        <strain evidence="3">Race5_Kim</strain>
    </source>
</reference>
<gene>
    <name evidence="3" type="ORF">CLAFUR5_07452</name>
</gene>
<reference evidence="3" key="1">
    <citation type="submission" date="2021-12" db="EMBL/GenBank/DDBJ databases">
        <authorList>
            <person name="Zaccaron A."/>
            <person name="Stergiopoulos I."/>
        </authorList>
    </citation>
    <scope>NUCLEOTIDE SEQUENCE</scope>
    <source>
        <strain evidence="3">Race5_Kim</strain>
    </source>
</reference>
<dbReference type="Proteomes" id="UP000756132">
    <property type="component" value="Chromosome 6"/>
</dbReference>
<keyword evidence="4" id="KW-1185">Reference proteome</keyword>
<feature type="non-terminal residue" evidence="3">
    <location>
        <position position="803"/>
    </location>
</feature>
<dbReference type="KEGG" id="ffu:CLAFUR5_07452"/>
<organism evidence="3 4">
    <name type="scientific">Passalora fulva</name>
    <name type="common">Tomato leaf mold</name>
    <name type="synonym">Cladosporium fulvum</name>
    <dbReference type="NCBI Taxonomy" id="5499"/>
    <lineage>
        <taxon>Eukaryota</taxon>
        <taxon>Fungi</taxon>
        <taxon>Dikarya</taxon>
        <taxon>Ascomycota</taxon>
        <taxon>Pezizomycotina</taxon>
        <taxon>Dothideomycetes</taxon>
        <taxon>Dothideomycetidae</taxon>
        <taxon>Mycosphaerellales</taxon>
        <taxon>Mycosphaerellaceae</taxon>
        <taxon>Fulvia</taxon>
    </lineage>
</organism>
<dbReference type="AlphaFoldDB" id="A0A9Q8PB30"/>
<sequence>WEGTANTSTYKPYKQGTKKLTTWLIDNARRCGADLSFLSSADSKERLKKGSSAKYRVTVQELTSLARKIAASSEPKIRIPQSIVTVTRTIISLRKGANQYFAELTKAKKDEATKAADAGHKYFISAVEEILAILQPDEAAAPVSSNLQNMCAALTVDDAATDDSAPASKSQPKQSEGTEDELEENDMHHVFAILTFFKDVNDIRDHVMTVWKDCRNGKLNLMSAAVTTDTAYGILKRSSDDLFEALPMEANYPSLVLYLSNYVEMESLGGNGDKFGDFVCARACTLLAEYADVLAPNSVPAMKYGHFGVYDPRGKDWFKQSEEQQHKDDLIVLMELLPEFTKLSRGQVEIPAEDGLTTCLRIMMDANDLEAMPMYGIFATQVFLDIHHVLREDASRAFEELKATGNRVAQTIDDYFRFSRSRHISNWPAQNDQVFKEVQRYAKDCTQKDVMQDLGQALSRSFRDQGVRSKPYWLLTMNPILAGLIVFRLNMMLQDGGINLCTAWGSVIYPAHLYNAAKHSAGLDAEWKDMDYLISVHGAQRIFVGAPPTDAAEYQKRFLLALGASASNFARNRRPGGPALIVESKKGPRGLKSTSPVKDIWRAHYLYGEPVALTTPNMVAMLSVASKAERTSVPAVDLQAFTREMIVQRQYTPLQLLQIVREGVAAEEFHFLFDYFGFHQRGLKLLRTLQTHLHADLVKYFTESYIEDESQLPYIIGYLFKVVRGSDRIAQALPQGVQGGSRMLHDAAGVLENFLRGDDNRYGGVMRARTWSNAVGYAYHAATLDSVEFPAGITRLDPPPADA</sequence>
<feature type="region of interest" description="Disordered" evidence="1">
    <location>
        <begin position="161"/>
        <end position="182"/>
    </location>
</feature>
<dbReference type="PANTHER" id="PTHR38795:SF1">
    <property type="entry name" value="DUF6604 DOMAIN-CONTAINING PROTEIN"/>
    <property type="match status" value="1"/>
</dbReference>
<dbReference type="RefSeq" id="XP_047763558.1">
    <property type="nucleotide sequence ID" value="XM_047906600.1"/>
</dbReference>